<dbReference type="EMBL" id="CP039865">
    <property type="protein sequence ID" value="QCK87251.1"/>
    <property type="molecule type" value="Genomic_DNA"/>
</dbReference>
<evidence type="ECO:0008006" key="4">
    <source>
        <dbReference type="Google" id="ProtNLM"/>
    </source>
</evidence>
<keyword evidence="3" id="KW-1185">Reference proteome</keyword>
<evidence type="ECO:0000313" key="3">
    <source>
        <dbReference type="Proteomes" id="UP000298588"/>
    </source>
</evidence>
<sequence>MSKSTTKPTKPSKAVSPGTMGPKEIATKYGLSYQTVARKIREMLPQVEPGRYDSELVDMVMPELIASIDVGKAMGAAAGGDKDSSLAGLGITPRGENGGKIHARNDASERLALAKIQSEEAKAAKMTLAVEKERGNLIDREAARRAGANFAARVRQALFSVPIRVSTRLIGLQDAASIARIIDDELRDALGTLADLEDIPKHARDQ</sequence>
<organism evidence="2 3">
    <name type="scientific">Phreatobacter aquaticus</name>
    <dbReference type="NCBI Taxonomy" id="2570229"/>
    <lineage>
        <taxon>Bacteria</taxon>
        <taxon>Pseudomonadati</taxon>
        <taxon>Pseudomonadota</taxon>
        <taxon>Alphaproteobacteria</taxon>
        <taxon>Hyphomicrobiales</taxon>
        <taxon>Phreatobacteraceae</taxon>
        <taxon>Phreatobacter</taxon>
    </lineage>
</organism>
<feature type="compositionally biased region" description="Low complexity" evidence="1">
    <location>
        <begin position="1"/>
        <end position="13"/>
    </location>
</feature>
<reference evidence="2 3" key="1">
    <citation type="submission" date="2019-04" db="EMBL/GenBank/DDBJ databases">
        <title>Phreatobacter aquaticus sp. nov.</title>
        <authorList>
            <person name="Choi A."/>
            <person name="Baek K."/>
        </authorList>
    </citation>
    <scope>NUCLEOTIDE SEQUENCE [LARGE SCALE GENOMIC DNA]</scope>
    <source>
        <strain evidence="2 3">NMCR1094</strain>
    </source>
</reference>
<protein>
    <recommendedName>
        <fullName evidence="4">Terminase small subunit</fullName>
    </recommendedName>
</protein>
<gene>
    <name evidence="2" type="ORF">E8L99_16545</name>
</gene>
<dbReference type="RefSeq" id="WP_137100580.1">
    <property type="nucleotide sequence ID" value="NZ_CP039865.1"/>
</dbReference>
<dbReference type="AlphaFoldDB" id="A0A4D7QKX8"/>
<name>A0A4D7QKX8_9HYPH</name>
<dbReference type="KEGG" id="paqt:E8L99_16545"/>
<proteinExistence type="predicted"/>
<dbReference type="Proteomes" id="UP000298588">
    <property type="component" value="Chromosome"/>
</dbReference>
<evidence type="ECO:0000256" key="1">
    <source>
        <dbReference type="SAM" id="MobiDB-lite"/>
    </source>
</evidence>
<accession>A0A4D7QKX8</accession>
<feature type="region of interest" description="Disordered" evidence="1">
    <location>
        <begin position="1"/>
        <end position="23"/>
    </location>
</feature>
<evidence type="ECO:0000313" key="2">
    <source>
        <dbReference type="EMBL" id="QCK87251.1"/>
    </source>
</evidence>